<dbReference type="RefSeq" id="WP_253057876.1">
    <property type="nucleotide sequence ID" value="NZ_JAMXWM010000001.1"/>
</dbReference>
<keyword evidence="2" id="KW-1185">Reference proteome</keyword>
<organism evidence="1 2">
    <name type="scientific">Sporolactobacillus shoreicorticis</name>
    <dbReference type="NCBI Taxonomy" id="1923877"/>
    <lineage>
        <taxon>Bacteria</taxon>
        <taxon>Bacillati</taxon>
        <taxon>Bacillota</taxon>
        <taxon>Bacilli</taxon>
        <taxon>Bacillales</taxon>
        <taxon>Sporolactobacillaceae</taxon>
        <taxon>Sporolactobacillus</taxon>
    </lineage>
</organism>
<comment type="caution">
    <text evidence="1">The sequence shown here is derived from an EMBL/GenBank/DDBJ whole genome shotgun (WGS) entry which is preliminary data.</text>
</comment>
<reference evidence="2" key="1">
    <citation type="journal article" date="2019" name="Int. J. Syst. Evol. Microbiol.">
        <title>The Global Catalogue of Microorganisms (GCM) 10K type strain sequencing project: providing services to taxonomists for standard genome sequencing and annotation.</title>
        <authorList>
            <consortium name="The Broad Institute Genomics Platform"/>
            <consortium name="The Broad Institute Genome Sequencing Center for Infectious Disease"/>
            <person name="Wu L."/>
            <person name="Ma J."/>
        </authorList>
    </citation>
    <scope>NUCLEOTIDE SEQUENCE [LARGE SCALE GENOMIC DNA]</scope>
    <source>
        <strain evidence="2">TISTR 2466</strain>
    </source>
</reference>
<dbReference type="PANTHER" id="PTHR10151:SF120">
    <property type="entry name" value="BIS(5'-ADENOSYL)-TRIPHOSPHATASE"/>
    <property type="match status" value="1"/>
</dbReference>
<evidence type="ECO:0000313" key="1">
    <source>
        <dbReference type="EMBL" id="MFD2694331.1"/>
    </source>
</evidence>
<dbReference type="Gene3D" id="3.40.720.10">
    <property type="entry name" value="Alkaline Phosphatase, subunit A"/>
    <property type="match status" value="3"/>
</dbReference>
<dbReference type="InterPro" id="IPR002591">
    <property type="entry name" value="Phosphodiest/P_Trfase"/>
</dbReference>
<accession>A0ABW5S3G6</accession>
<dbReference type="PANTHER" id="PTHR10151">
    <property type="entry name" value="ECTONUCLEOTIDE PYROPHOSPHATASE/PHOSPHODIESTERASE"/>
    <property type="match status" value="1"/>
</dbReference>
<name>A0ABW5S3G6_9BACL</name>
<dbReference type="Pfam" id="PF01663">
    <property type="entry name" value="Phosphodiest"/>
    <property type="match status" value="2"/>
</dbReference>
<evidence type="ECO:0000313" key="2">
    <source>
        <dbReference type="Proteomes" id="UP001597399"/>
    </source>
</evidence>
<gene>
    <name evidence="1" type="ORF">ACFSUE_11935</name>
</gene>
<sequence length="690" mass="77524">MTRDARTQKLIVLGIDGMDSATTKRLLDEGKLPHIKRFLEHGATRQDLSMLGAHPTITPPCWTTLATGAYPGTHGITCYWRQSPESLDAVTYNIDSRNCKAEQIWNTTVEAGLKTLVWHWPGSSWPPSSDNPLLHVVDGTQPGSVNMGIAQMDWEKIVYASKETKKLRFIPHTQKAAGVGCNITDLEEVLRTQPQTDEADSEEDEMMELWWGDKAREGGEIRTYVNGLEDTEMMIGAKVGYDIIFTPLKPAEKWNSAAEDALEFTLLISAGKEKRFGLVLKNQDGIYDHVALYRSKQDAEPFVTIEKGKMVGEIIDDTTKKGKTRPSCRSYKILELAPDGTSLRLWISNALDTTNKILWHPQSLYPTIVNHVGHVPPVSLIGGEDSELVDQIFEPSWDAYNQWQADSLIYLLDHEHYDVVFSHLHNIDCAGHQIWHLAKNLEPWKHTDEKVYQALIERFYIQTDRYLGRFLPYLDEGFTILILSDHGLLVGENVPPILGEYGGLNVKVMEELGYTVMKKDKSGNAIGEVDWSKTRAVQIRSNYIYINLKGRDKHGIVDPADKYRLEEQIISDLYNYRDEATGQRVVGIALRNKDAIILGTSGPECGDIFFTVNEGFNRLHGDGLTTAKGYFGTSVTPLFIATGKGVRHGFTTDRVIRQVDVTPTISFLLGTRIPDQCEGAPIYQIFQKGL</sequence>
<proteinExistence type="predicted"/>
<dbReference type="Proteomes" id="UP001597399">
    <property type="component" value="Unassembled WGS sequence"/>
</dbReference>
<dbReference type="InterPro" id="IPR017850">
    <property type="entry name" value="Alkaline_phosphatase_core_sf"/>
</dbReference>
<protein>
    <submittedName>
        <fullName evidence="1">Alkaline phosphatase family protein</fullName>
    </submittedName>
</protein>
<dbReference type="EMBL" id="JBHUMQ010000026">
    <property type="protein sequence ID" value="MFD2694331.1"/>
    <property type="molecule type" value="Genomic_DNA"/>
</dbReference>
<dbReference type="SUPFAM" id="SSF53649">
    <property type="entry name" value="Alkaline phosphatase-like"/>
    <property type="match status" value="1"/>
</dbReference>